<comment type="caution">
    <text evidence="4">The sequence shown here is derived from an EMBL/GenBank/DDBJ whole genome shotgun (WGS) entry which is preliminary data.</text>
</comment>
<dbReference type="AlphaFoldDB" id="A0A9X0CW24"/>
<organism evidence="4 5">
    <name type="scientific">Desmophyllum pertusum</name>
    <dbReference type="NCBI Taxonomy" id="174260"/>
    <lineage>
        <taxon>Eukaryota</taxon>
        <taxon>Metazoa</taxon>
        <taxon>Cnidaria</taxon>
        <taxon>Anthozoa</taxon>
        <taxon>Hexacorallia</taxon>
        <taxon>Scleractinia</taxon>
        <taxon>Caryophylliina</taxon>
        <taxon>Caryophylliidae</taxon>
        <taxon>Desmophyllum</taxon>
    </lineage>
</organism>
<accession>A0A9X0CW24</accession>
<dbReference type="EMBL" id="MU826375">
    <property type="protein sequence ID" value="KAJ7377670.1"/>
    <property type="molecule type" value="Genomic_DNA"/>
</dbReference>
<keyword evidence="2" id="KW-1133">Transmembrane helix</keyword>
<keyword evidence="1 4" id="KW-0812">Transmembrane</keyword>
<evidence type="ECO:0000313" key="5">
    <source>
        <dbReference type="Proteomes" id="UP001163046"/>
    </source>
</evidence>
<dbReference type="Proteomes" id="UP001163046">
    <property type="component" value="Unassembled WGS sequence"/>
</dbReference>
<name>A0A9X0CW24_9CNID</name>
<evidence type="ECO:0000313" key="4">
    <source>
        <dbReference type="EMBL" id="KAJ7377670.1"/>
    </source>
</evidence>
<dbReference type="OrthoDB" id="413079at2759"/>
<proteinExistence type="predicted"/>
<protein>
    <submittedName>
        <fullName evidence="4">Glucose transmembrane transporter</fullName>
    </submittedName>
</protein>
<gene>
    <name evidence="4" type="primary">MFSD4_5</name>
    <name evidence="4" type="ORF">OS493_027749</name>
</gene>
<keyword evidence="5" id="KW-1185">Reference proteome</keyword>
<dbReference type="PANTHER" id="PTHR23121:SF10">
    <property type="entry name" value="MAJOR FACILITATOR SUPERFAMILY DOMAIN-CONTAINING PROTEIN 4A"/>
    <property type="match status" value="1"/>
</dbReference>
<evidence type="ECO:0000256" key="1">
    <source>
        <dbReference type="ARBA" id="ARBA00022692"/>
    </source>
</evidence>
<keyword evidence="3" id="KW-0472">Membrane</keyword>
<dbReference type="PANTHER" id="PTHR23121">
    <property type="entry name" value="SODIUM-DEPENDENT GLUCOSE TRANSPORTER 1"/>
    <property type="match status" value="1"/>
</dbReference>
<sequence>MTVFNETMSRVPSPRHYHTKSFVQYAYWLVAYYRCLYSQVYFTSSTDSDTSGVGHLRFSRKSGHSCRFAAGNGEETENEDLPQVFKPAADHSSIRLSFCSLPAKIPLVTMLAGLFAIPVDGLQGAYGGYLYTYAVKSEMHMFPQAMLPTLTHYSGVYSLLDGLFQSLFLYFCYRTKCCSLICNLLHIISAPILPRVMDCTGAFGLFMSSVFPSTLSMAEHYIDVTGSITSILIVSSATGEMVIPVLVGKAFAREGPLSFLVIGFLVLHDLYRAAVKRLCRCNQASDDCEYTPLVTCDEETEETGHELIRGETAHRVVELQS</sequence>
<evidence type="ECO:0000256" key="3">
    <source>
        <dbReference type="ARBA" id="ARBA00023136"/>
    </source>
</evidence>
<evidence type="ECO:0000256" key="2">
    <source>
        <dbReference type="ARBA" id="ARBA00022989"/>
    </source>
</evidence>
<reference evidence="4" key="1">
    <citation type="submission" date="2023-01" db="EMBL/GenBank/DDBJ databases">
        <title>Genome assembly of the deep-sea coral Lophelia pertusa.</title>
        <authorList>
            <person name="Herrera S."/>
            <person name="Cordes E."/>
        </authorList>
    </citation>
    <scope>NUCLEOTIDE SEQUENCE</scope>
    <source>
        <strain evidence="4">USNM1676648</strain>
        <tissue evidence="4">Polyp</tissue>
    </source>
</reference>